<protein>
    <submittedName>
        <fullName evidence="1">GLPGLI family protein</fullName>
    </submittedName>
</protein>
<reference evidence="1" key="1">
    <citation type="submission" date="2022-07" db="EMBL/GenBank/DDBJ databases">
        <title>Gramela sediminis sp. nov., isolated from deep-sea sediment of the Indian Ocean.</title>
        <authorList>
            <person name="Shi H."/>
        </authorList>
    </citation>
    <scope>NUCLEOTIDE SEQUENCE</scope>
    <source>
        <strain evidence="1">GC03-9</strain>
    </source>
</reference>
<gene>
    <name evidence="1" type="ORF">MKO06_03230</name>
</gene>
<dbReference type="NCBIfam" id="TIGR01200">
    <property type="entry name" value="GLPGLI"/>
    <property type="match status" value="1"/>
</dbReference>
<comment type="caution">
    <text evidence="1">The sequence shown here is derived from an EMBL/GenBank/DDBJ whole genome shotgun (WGS) entry which is preliminary data.</text>
</comment>
<accession>A0A9X2I0A3</accession>
<dbReference type="RefSeq" id="WP_241550905.1">
    <property type="nucleotide sequence ID" value="NZ_JANCNS010000001.1"/>
</dbReference>
<evidence type="ECO:0000313" key="1">
    <source>
        <dbReference type="EMBL" id="MCP9198904.1"/>
    </source>
</evidence>
<name>A0A9X2I0A3_9FLAO</name>
<evidence type="ECO:0000313" key="2">
    <source>
        <dbReference type="Proteomes" id="UP001155280"/>
    </source>
</evidence>
<dbReference type="AlphaFoldDB" id="A0A9X2I0A3"/>
<proteinExistence type="predicted"/>
<keyword evidence="2" id="KW-1185">Reference proteome</keyword>
<sequence length="275" mass="32502">MTKLLSSIFILLCLTVHSQKMTGTFNYKASYELGHQVDSTDIDSKKSETMVLYLGDQYSMFSSLGHAVEDSLMHYRDRSNKSMAAFSRIRAQIPNTEFNYKIFKDHTNQEIWFVEKFFKDKIKYQEELKPQNWQIHPETDTIAGYRAQKATTRFRGRNYTAWFTPEIPVPEGPYKFSGLPGLIVEVFDDQKHYHFKLKGFQELKPGVSQIIKEKDYLEMDKSEFSKIRDNFKRDPLSVMRSGGLKIHWSDEREMEAKKEFRERFKKENNPIELEN</sequence>
<dbReference type="EMBL" id="JANCNS010000001">
    <property type="protein sequence ID" value="MCP9198904.1"/>
    <property type="molecule type" value="Genomic_DNA"/>
</dbReference>
<organism evidence="1 2">
    <name type="scientific">Christiangramia oceanisediminis</name>
    <dbReference type="NCBI Taxonomy" id="2920386"/>
    <lineage>
        <taxon>Bacteria</taxon>
        <taxon>Pseudomonadati</taxon>
        <taxon>Bacteroidota</taxon>
        <taxon>Flavobacteriia</taxon>
        <taxon>Flavobacteriales</taxon>
        <taxon>Flavobacteriaceae</taxon>
        <taxon>Christiangramia</taxon>
    </lineage>
</organism>
<dbReference type="Pfam" id="PF09697">
    <property type="entry name" value="Porph_ging"/>
    <property type="match status" value="1"/>
</dbReference>
<dbReference type="InterPro" id="IPR005901">
    <property type="entry name" value="GLPGLI"/>
</dbReference>
<dbReference type="Proteomes" id="UP001155280">
    <property type="component" value="Unassembled WGS sequence"/>
</dbReference>